<sequence>MRKITSPLSITFLLAILIFLFNFTKYADIANYFGISIVLLFFTLLIHELGHMLFGIWSGYRFNYLTVGPLTIENTNRFQIKINNSWFFVGGVASCSPLSSNLATIASQHRRFVAGGPIFSIVIAIVSFLVGNSLNINWITYFGVFNFLIFLATIIPYQGAIKSDGRVLLELSKQGKEREEFLISLLLLKEMNSPIHPTKWSIDLIEQAKTLHPTIDNVMVCYILFYYTLIQEGYESASKLLDPFKQLPVTKDNKMALQFIHHIKQIDLMVEGNYDEALIRELHQHLKPIEPLSYKRSQAVLAKLEGNDEEAMQKISEVINEIEKGKNLFGFFYAEELLTKLLKTKLTQ</sequence>
<accession>A0A285SXL0</accession>
<dbReference type="GO" id="GO:0016020">
    <property type="term" value="C:membrane"/>
    <property type="evidence" value="ECO:0007669"/>
    <property type="project" value="UniProtKB-SubCell"/>
</dbReference>
<comment type="cofactor">
    <cofactor evidence="1">
        <name>Zn(2+)</name>
        <dbReference type="ChEBI" id="CHEBI:29105"/>
    </cofactor>
</comment>
<dbReference type="InterPro" id="IPR008915">
    <property type="entry name" value="Peptidase_M50"/>
</dbReference>
<keyword evidence="6 7" id="KW-0472">Membrane</keyword>
<dbReference type="EMBL" id="OBMQ01000007">
    <property type="protein sequence ID" value="SOC13397.1"/>
    <property type="molecule type" value="Genomic_DNA"/>
</dbReference>
<evidence type="ECO:0000313" key="10">
    <source>
        <dbReference type="Proteomes" id="UP000219636"/>
    </source>
</evidence>
<evidence type="ECO:0000256" key="4">
    <source>
        <dbReference type="ARBA" id="ARBA00022692"/>
    </source>
</evidence>
<feature type="domain" description="Peptidase M50" evidence="8">
    <location>
        <begin position="37"/>
        <end position="320"/>
    </location>
</feature>
<keyword evidence="10" id="KW-1185">Reference proteome</keyword>
<evidence type="ECO:0000259" key="8">
    <source>
        <dbReference type="Pfam" id="PF02163"/>
    </source>
</evidence>
<proteinExistence type="inferred from homology"/>
<dbReference type="RefSeq" id="WP_097073902.1">
    <property type="nucleotide sequence ID" value="NZ_OBMQ01000007.1"/>
</dbReference>
<dbReference type="AlphaFoldDB" id="A0A285SXL0"/>
<keyword evidence="4 7" id="KW-0812">Transmembrane</keyword>
<dbReference type="Proteomes" id="UP000219636">
    <property type="component" value="Unassembled WGS sequence"/>
</dbReference>
<evidence type="ECO:0000256" key="1">
    <source>
        <dbReference type="ARBA" id="ARBA00001947"/>
    </source>
</evidence>
<evidence type="ECO:0000256" key="6">
    <source>
        <dbReference type="ARBA" id="ARBA00023136"/>
    </source>
</evidence>
<organism evidence="9 10">
    <name type="scientific">Ureibacillus xyleni</name>
    <dbReference type="NCBI Taxonomy" id="614648"/>
    <lineage>
        <taxon>Bacteria</taxon>
        <taxon>Bacillati</taxon>
        <taxon>Bacillota</taxon>
        <taxon>Bacilli</taxon>
        <taxon>Bacillales</taxon>
        <taxon>Caryophanaceae</taxon>
        <taxon>Ureibacillus</taxon>
    </lineage>
</organism>
<reference evidence="10" key="1">
    <citation type="submission" date="2017-08" db="EMBL/GenBank/DDBJ databases">
        <authorList>
            <person name="Varghese N."/>
            <person name="Submissions S."/>
        </authorList>
    </citation>
    <scope>NUCLEOTIDE SEQUENCE [LARGE SCALE GENOMIC DNA]</scope>
    <source>
        <strain evidence="10">JC22</strain>
    </source>
</reference>
<keyword evidence="5 7" id="KW-1133">Transmembrane helix</keyword>
<feature type="transmembrane region" description="Helical" evidence="7">
    <location>
        <begin position="29"/>
        <end position="46"/>
    </location>
</feature>
<comment type="similarity">
    <text evidence="3">Belongs to the peptidase M50B family.</text>
</comment>
<evidence type="ECO:0000313" key="9">
    <source>
        <dbReference type="EMBL" id="SOC13397.1"/>
    </source>
</evidence>
<comment type="subcellular location">
    <subcellularLocation>
        <location evidence="2">Membrane</location>
        <topology evidence="2">Multi-pass membrane protein</topology>
    </subcellularLocation>
</comment>
<evidence type="ECO:0000256" key="5">
    <source>
        <dbReference type="ARBA" id="ARBA00022989"/>
    </source>
</evidence>
<gene>
    <name evidence="9" type="ORF">SAMN05880501_107178</name>
</gene>
<feature type="transmembrane region" description="Helical" evidence="7">
    <location>
        <begin position="7"/>
        <end position="23"/>
    </location>
</feature>
<dbReference type="GO" id="GO:0006508">
    <property type="term" value="P:proteolysis"/>
    <property type="evidence" value="ECO:0007669"/>
    <property type="project" value="InterPro"/>
</dbReference>
<evidence type="ECO:0000256" key="3">
    <source>
        <dbReference type="ARBA" id="ARBA00007931"/>
    </source>
</evidence>
<feature type="transmembrane region" description="Helical" evidence="7">
    <location>
        <begin position="112"/>
        <end position="130"/>
    </location>
</feature>
<dbReference type="OrthoDB" id="2445542at2"/>
<evidence type="ECO:0000256" key="2">
    <source>
        <dbReference type="ARBA" id="ARBA00004141"/>
    </source>
</evidence>
<name>A0A285SXL0_9BACL</name>
<feature type="transmembrane region" description="Helical" evidence="7">
    <location>
        <begin position="136"/>
        <end position="157"/>
    </location>
</feature>
<protein>
    <submittedName>
        <fullName evidence="9">Peptidase M50-like protein</fullName>
    </submittedName>
</protein>
<dbReference type="Pfam" id="PF02163">
    <property type="entry name" value="Peptidase_M50"/>
    <property type="match status" value="1"/>
</dbReference>
<evidence type="ECO:0000256" key="7">
    <source>
        <dbReference type="SAM" id="Phobius"/>
    </source>
</evidence>